<evidence type="ECO:0000313" key="10">
    <source>
        <dbReference type="Proteomes" id="UP001143747"/>
    </source>
</evidence>
<feature type="region of interest" description="Disordered" evidence="5">
    <location>
        <begin position="109"/>
        <end position="179"/>
    </location>
</feature>
<feature type="transmembrane region" description="Helical" evidence="6">
    <location>
        <begin position="574"/>
        <end position="594"/>
    </location>
</feature>
<feature type="region of interest" description="Disordered" evidence="5">
    <location>
        <begin position="289"/>
        <end position="321"/>
    </location>
</feature>
<dbReference type="Pfam" id="PF13240">
    <property type="entry name" value="Zn_Ribbon_1"/>
    <property type="match status" value="1"/>
</dbReference>
<feature type="compositionally biased region" description="Basic residues" evidence="5">
    <location>
        <begin position="395"/>
        <end position="405"/>
    </location>
</feature>
<sequence>MTTSPSVRVKSHFFDLFLTQKRIILTQPDYPDAPQVDIVFSTVLKFSRSETGEGDPSLSLTITAGGNERTMVLAFDGGGGFKPVDERDRVAELVGGFVAEMATPSPAVPAPFVPDMADGGPSPPGVTDGDVPSAPDLVDNEVPSLINPAESEESSLAPPVSVPQESAQKNMPAPEIPPAKPLSPPISGLKADHIIVKGHEFTASLTPETITLIRHENPEASPLTVKRRDISDVFQKESAGGDPSLHIRVRSATGSERTMVLVFSEWYSGGRASERDEWAVALAETATAGPVVHATRPTRHDHGKRDASSSPPRSRSPVGEPVSGGVIFCTECGAPLKANPRFCPNCGTPSVSGTELGMSHGGIRDLPFDTAVEDEGLATKRKTKQKREKPERAPRKPRSQRKASFRFRSQETGLSEVPFIEKFIGFHAAPDDAFRYTKNDSFGQAIIYLAAVFAVFAAVTSIILYLFAGSLDAAEYPQMGALGADIVGAILLIPRLVILGIVGILIWSVVMHILLRILGQSDDVTETFRTCAYAATPFGTVGLIPFFGPPLAALWMLFLQYKGLVAADDVENRFAMLAVAVPVILFVAIFYIFLSAGGSQ</sequence>
<protein>
    <submittedName>
        <fullName evidence="9">YIP1 family protein</fullName>
    </submittedName>
</protein>
<evidence type="ECO:0000256" key="5">
    <source>
        <dbReference type="SAM" id="MobiDB-lite"/>
    </source>
</evidence>
<comment type="caution">
    <text evidence="9">The sequence shown here is derived from an EMBL/GenBank/DDBJ whole genome shotgun (WGS) entry which is preliminary data.</text>
</comment>
<feature type="compositionally biased region" description="Basic and acidic residues" evidence="5">
    <location>
        <begin position="298"/>
        <end position="307"/>
    </location>
</feature>
<dbReference type="InterPro" id="IPR026870">
    <property type="entry name" value="Zinc_ribbon_dom"/>
</dbReference>
<evidence type="ECO:0000259" key="8">
    <source>
        <dbReference type="Pfam" id="PF13240"/>
    </source>
</evidence>
<feature type="transmembrane region" description="Helical" evidence="6">
    <location>
        <begin position="531"/>
        <end position="554"/>
    </location>
</feature>
<evidence type="ECO:0000256" key="4">
    <source>
        <dbReference type="ARBA" id="ARBA00023136"/>
    </source>
</evidence>
<dbReference type="Pfam" id="PF04893">
    <property type="entry name" value="Yip1"/>
    <property type="match status" value="1"/>
</dbReference>
<proteinExistence type="predicted"/>
<evidence type="ECO:0000313" key="9">
    <source>
        <dbReference type="EMBL" id="MDE4908393.1"/>
    </source>
</evidence>
<evidence type="ECO:0000256" key="2">
    <source>
        <dbReference type="ARBA" id="ARBA00022692"/>
    </source>
</evidence>
<dbReference type="Proteomes" id="UP001143747">
    <property type="component" value="Unassembled WGS sequence"/>
</dbReference>
<dbReference type="GO" id="GO:0016020">
    <property type="term" value="C:membrane"/>
    <property type="evidence" value="ECO:0007669"/>
    <property type="project" value="UniProtKB-SubCell"/>
</dbReference>
<evidence type="ECO:0000256" key="6">
    <source>
        <dbReference type="SAM" id="Phobius"/>
    </source>
</evidence>
<keyword evidence="3 6" id="KW-1133">Transmembrane helix</keyword>
<feature type="transmembrane region" description="Helical" evidence="6">
    <location>
        <begin position="486"/>
        <end position="510"/>
    </location>
</feature>
<organism evidence="9 10">
    <name type="scientific">Methanogenium marinum</name>
    <dbReference type="NCBI Taxonomy" id="348610"/>
    <lineage>
        <taxon>Archaea</taxon>
        <taxon>Methanobacteriati</taxon>
        <taxon>Methanobacteriota</taxon>
        <taxon>Stenosarchaea group</taxon>
        <taxon>Methanomicrobia</taxon>
        <taxon>Methanomicrobiales</taxon>
        <taxon>Methanomicrobiaceae</taxon>
        <taxon>Methanogenium</taxon>
    </lineage>
</organism>
<comment type="subcellular location">
    <subcellularLocation>
        <location evidence="1">Membrane</location>
        <topology evidence="1">Multi-pass membrane protein</topology>
    </subcellularLocation>
</comment>
<dbReference type="RefSeq" id="WP_274925021.1">
    <property type="nucleotide sequence ID" value="NZ_JAKELO010000002.1"/>
</dbReference>
<dbReference type="InterPro" id="IPR006977">
    <property type="entry name" value="Yip1_dom"/>
</dbReference>
<accession>A0A9Q4KU88</accession>
<name>A0A9Q4KU88_9EURY</name>
<evidence type="ECO:0000259" key="7">
    <source>
        <dbReference type="Pfam" id="PF04893"/>
    </source>
</evidence>
<feature type="domain" description="Yip1" evidence="7">
    <location>
        <begin position="429"/>
        <end position="591"/>
    </location>
</feature>
<dbReference type="AlphaFoldDB" id="A0A9Q4KU88"/>
<keyword evidence="10" id="KW-1185">Reference proteome</keyword>
<keyword evidence="2 6" id="KW-0812">Transmembrane</keyword>
<feature type="compositionally biased region" description="Low complexity" evidence="5">
    <location>
        <begin position="308"/>
        <end position="317"/>
    </location>
</feature>
<dbReference type="EMBL" id="JAKELO010000002">
    <property type="protein sequence ID" value="MDE4908393.1"/>
    <property type="molecule type" value="Genomic_DNA"/>
</dbReference>
<evidence type="ECO:0000256" key="3">
    <source>
        <dbReference type="ARBA" id="ARBA00022989"/>
    </source>
</evidence>
<keyword evidence="4 6" id="KW-0472">Membrane</keyword>
<gene>
    <name evidence="9" type="ORF">L0665_07180</name>
</gene>
<feature type="region of interest" description="Disordered" evidence="5">
    <location>
        <begin position="374"/>
        <end position="405"/>
    </location>
</feature>
<reference evidence="9" key="1">
    <citation type="submission" date="2022-01" db="EMBL/GenBank/DDBJ databases">
        <title>Draft genome of Methanogenium marinum DSM 15558.</title>
        <authorList>
            <person name="Chen S.-C."/>
            <person name="You Y.-T."/>
        </authorList>
    </citation>
    <scope>NUCLEOTIDE SEQUENCE</scope>
    <source>
        <strain evidence="9">DSM 15558</strain>
    </source>
</reference>
<evidence type="ECO:0000256" key="1">
    <source>
        <dbReference type="ARBA" id="ARBA00004141"/>
    </source>
</evidence>
<feature type="transmembrane region" description="Helical" evidence="6">
    <location>
        <begin position="445"/>
        <end position="466"/>
    </location>
</feature>
<feature type="domain" description="Zinc-ribbon" evidence="8">
    <location>
        <begin position="328"/>
        <end position="349"/>
    </location>
</feature>